<evidence type="ECO:0000256" key="6">
    <source>
        <dbReference type="ARBA" id="ARBA00022968"/>
    </source>
</evidence>
<dbReference type="OrthoDB" id="411524at2759"/>
<evidence type="ECO:0000256" key="5">
    <source>
        <dbReference type="ARBA" id="ARBA00022679"/>
    </source>
</evidence>
<keyword evidence="6" id="KW-0735">Signal-anchor</keyword>
<dbReference type="PANTHER" id="PTHR13778">
    <property type="entry name" value="GLYCOSYLTRANSFERASE 8 DOMAIN-CONTAINING PROTEIN"/>
    <property type="match status" value="1"/>
</dbReference>
<keyword evidence="5 8" id="KW-0808">Transferase</keyword>
<evidence type="ECO:0000256" key="3">
    <source>
        <dbReference type="ARBA" id="ARBA00006351"/>
    </source>
</evidence>
<keyword evidence="9" id="KW-1185">Reference proteome</keyword>
<dbReference type="GO" id="GO:0016020">
    <property type="term" value="C:membrane"/>
    <property type="evidence" value="ECO:0007669"/>
    <property type="project" value="UniProtKB-SubCell"/>
</dbReference>
<comment type="subcellular location">
    <subcellularLocation>
        <location evidence="1">Membrane</location>
        <topology evidence="1">Single-pass type II membrane protein</topology>
    </subcellularLocation>
</comment>
<dbReference type="GO" id="GO:0005794">
    <property type="term" value="C:Golgi apparatus"/>
    <property type="evidence" value="ECO:0007669"/>
    <property type="project" value="TreeGrafter"/>
</dbReference>
<keyword evidence="6" id="KW-0812">Transmembrane</keyword>
<dbReference type="GO" id="GO:0016757">
    <property type="term" value="F:glycosyltransferase activity"/>
    <property type="evidence" value="ECO:0007669"/>
    <property type="project" value="UniProtKB-KW"/>
</dbReference>
<dbReference type="EMBL" id="JXTB01000002">
    <property type="protein sequence ID" value="PON80223.1"/>
    <property type="molecule type" value="Genomic_DNA"/>
</dbReference>
<name>A0A2P5E3W3_PARAD</name>
<comment type="pathway">
    <text evidence="2">Glycan metabolism; pectin biosynthesis.</text>
</comment>
<comment type="similarity">
    <text evidence="3 7">Belongs to the glycosyltransferase 8 family.</text>
</comment>
<dbReference type="Proteomes" id="UP000237105">
    <property type="component" value="Unassembled WGS sequence"/>
</dbReference>
<evidence type="ECO:0000256" key="2">
    <source>
        <dbReference type="ARBA" id="ARBA00004877"/>
    </source>
</evidence>
<dbReference type="AlphaFoldDB" id="A0A2P5E3W3"/>
<organism evidence="8 9">
    <name type="scientific">Parasponia andersonii</name>
    <name type="common">Sponia andersonii</name>
    <dbReference type="NCBI Taxonomy" id="3476"/>
    <lineage>
        <taxon>Eukaryota</taxon>
        <taxon>Viridiplantae</taxon>
        <taxon>Streptophyta</taxon>
        <taxon>Embryophyta</taxon>
        <taxon>Tracheophyta</taxon>
        <taxon>Spermatophyta</taxon>
        <taxon>Magnoliopsida</taxon>
        <taxon>eudicotyledons</taxon>
        <taxon>Gunneridae</taxon>
        <taxon>Pentapetalae</taxon>
        <taxon>rosids</taxon>
        <taxon>fabids</taxon>
        <taxon>Rosales</taxon>
        <taxon>Cannabaceae</taxon>
        <taxon>Parasponia</taxon>
    </lineage>
</organism>
<dbReference type="InterPro" id="IPR029044">
    <property type="entry name" value="Nucleotide-diphossugar_trans"/>
</dbReference>
<comment type="caution">
    <text evidence="8">The sequence shown here is derived from an EMBL/GenBank/DDBJ whole genome shotgun (WGS) entry which is preliminary data.</text>
</comment>
<evidence type="ECO:0000313" key="9">
    <source>
        <dbReference type="Proteomes" id="UP000237105"/>
    </source>
</evidence>
<evidence type="ECO:0000256" key="1">
    <source>
        <dbReference type="ARBA" id="ARBA00004606"/>
    </source>
</evidence>
<gene>
    <name evidence="8" type="ORF">PanWU01x14_006730</name>
</gene>
<accession>A0A2P5E3W3</accession>
<dbReference type="InterPro" id="IPR050748">
    <property type="entry name" value="Glycosyltrans_8_dom-fam"/>
</dbReference>
<dbReference type="SUPFAM" id="SSF53448">
    <property type="entry name" value="Nucleotide-diphospho-sugar transferases"/>
    <property type="match status" value="1"/>
</dbReference>
<reference evidence="9" key="1">
    <citation type="submission" date="2016-06" db="EMBL/GenBank/DDBJ databases">
        <title>Parallel loss of symbiosis genes in relatives of nitrogen-fixing non-legume Parasponia.</title>
        <authorList>
            <person name="Van Velzen R."/>
            <person name="Holmer R."/>
            <person name="Bu F."/>
            <person name="Rutten L."/>
            <person name="Van Zeijl A."/>
            <person name="Liu W."/>
            <person name="Santuari L."/>
            <person name="Cao Q."/>
            <person name="Sharma T."/>
            <person name="Shen D."/>
            <person name="Roswanjaya Y."/>
            <person name="Wardhani T."/>
            <person name="Kalhor M.S."/>
            <person name="Jansen J."/>
            <person name="Van den Hoogen J."/>
            <person name="Gungor B."/>
            <person name="Hartog M."/>
            <person name="Hontelez J."/>
            <person name="Verver J."/>
            <person name="Yang W.-C."/>
            <person name="Schijlen E."/>
            <person name="Repin R."/>
            <person name="Schilthuizen M."/>
            <person name="Schranz E."/>
            <person name="Heidstra R."/>
            <person name="Miyata K."/>
            <person name="Fedorova E."/>
            <person name="Kohlen W."/>
            <person name="Bisseling T."/>
            <person name="Smit S."/>
            <person name="Geurts R."/>
        </authorList>
    </citation>
    <scope>NUCLEOTIDE SEQUENCE [LARGE SCALE GENOMIC DNA]</scope>
    <source>
        <strain evidence="9">cv. WU1-14</strain>
    </source>
</reference>
<protein>
    <recommendedName>
        <fullName evidence="7">Hexosyltransferase</fullName>
        <ecNumber evidence="7">2.4.1.-</ecNumber>
    </recommendedName>
</protein>
<dbReference type="STRING" id="3476.A0A2P5E3W3"/>
<dbReference type="EC" id="2.4.1.-" evidence="7"/>
<sequence length="170" mass="19371">MNATFPYLNFTIYRCNFSRVRGNISKSIRQALDRPLNYARVHLAEILPTHVNLVIYLDLDIVVVDDVAKLWNVDMGGKVVAVLEYCHGNFTQYYFMDGFRSDPDLSNMFEHWNPVLFQHRGDGGGRPRVEESRVHAARGGVDGIAEEEEDMPLGVIASVFSCVCWQHHGR</sequence>
<dbReference type="InterPro" id="IPR002495">
    <property type="entry name" value="Glyco_trans_8"/>
</dbReference>
<dbReference type="Pfam" id="PF01501">
    <property type="entry name" value="Glyco_transf_8"/>
    <property type="match status" value="1"/>
</dbReference>
<dbReference type="Gene3D" id="3.90.550.10">
    <property type="entry name" value="Spore Coat Polysaccharide Biosynthesis Protein SpsA, Chain A"/>
    <property type="match status" value="1"/>
</dbReference>
<evidence type="ECO:0000256" key="4">
    <source>
        <dbReference type="ARBA" id="ARBA00022676"/>
    </source>
</evidence>
<proteinExistence type="inferred from homology"/>
<dbReference type="PANTHER" id="PTHR13778:SF5">
    <property type="entry name" value="HEXOSYLTRANSFERASE"/>
    <property type="match status" value="1"/>
</dbReference>
<keyword evidence="4" id="KW-0328">Glycosyltransferase</keyword>
<evidence type="ECO:0000256" key="7">
    <source>
        <dbReference type="RuleBase" id="RU362027"/>
    </source>
</evidence>
<evidence type="ECO:0000313" key="8">
    <source>
        <dbReference type="EMBL" id="PON80223.1"/>
    </source>
</evidence>